<keyword evidence="3" id="KW-1185">Reference proteome</keyword>
<evidence type="ECO:0000256" key="1">
    <source>
        <dbReference type="SAM" id="MobiDB-lite"/>
    </source>
</evidence>
<dbReference type="Proteomes" id="UP000789739">
    <property type="component" value="Unassembled WGS sequence"/>
</dbReference>
<comment type="caution">
    <text evidence="2">The sequence shown here is derived from an EMBL/GenBank/DDBJ whole genome shotgun (WGS) entry which is preliminary data.</text>
</comment>
<evidence type="ECO:0000313" key="2">
    <source>
        <dbReference type="EMBL" id="CAG8610867.1"/>
    </source>
</evidence>
<proteinExistence type="predicted"/>
<organism evidence="2 3">
    <name type="scientific">Paraglomus brasilianum</name>
    <dbReference type="NCBI Taxonomy" id="144538"/>
    <lineage>
        <taxon>Eukaryota</taxon>
        <taxon>Fungi</taxon>
        <taxon>Fungi incertae sedis</taxon>
        <taxon>Mucoromycota</taxon>
        <taxon>Glomeromycotina</taxon>
        <taxon>Glomeromycetes</taxon>
        <taxon>Paraglomerales</taxon>
        <taxon>Paraglomeraceae</taxon>
        <taxon>Paraglomus</taxon>
    </lineage>
</organism>
<protein>
    <submittedName>
        <fullName evidence="2">6861_t:CDS:1</fullName>
    </submittedName>
</protein>
<feature type="compositionally biased region" description="Basic and acidic residues" evidence="1">
    <location>
        <begin position="67"/>
        <end position="83"/>
    </location>
</feature>
<reference evidence="2" key="1">
    <citation type="submission" date="2021-06" db="EMBL/GenBank/DDBJ databases">
        <authorList>
            <person name="Kallberg Y."/>
            <person name="Tangrot J."/>
            <person name="Rosling A."/>
        </authorList>
    </citation>
    <scope>NUCLEOTIDE SEQUENCE</scope>
    <source>
        <strain evidence="2">BR232B</strain>
    </source>
</reference>
<sequence>EVALGIVDALSDTWENSAFSSEFVGSISEGTYVSNVIVPAIRVSLKNVPFEKSSFVSTSERQSSASADRKVKGQLGRRPDTIN</sequence>
<feature type="compositionally biased region" description="Polar residues" evidence="1">
    <location>
        <begin position="54"/>
        <end position="66"/>
    </location>
</feature>
<dbReference type="OrthoDB" id="2441748at2759"/>
<evidence type="ECO:0000313" key="3">
    <source>
        <dbReference type="Proteomes" id="UP000789739"/>
    </source>
</evidence>
<dbReference type="EMBL" id="CAJVPI010001398">
    <property type="protein sequence ID" value="CAG8610867.1"/>
    <property type="molecule type" value="Genomic_DNA"/>
</dbReference>
<accession>A0A9N9CT49</accession>
<dbReference type="AlphaFoldDB" id="A0A9N9CT49"/>
<name>A0A9N9CT49_9GLOM</name>
<feature type="region of interest" description="Disordered" evidence="1">
    <location>
        <begin position="52"/>
        <end position="83"/>
    </location>
</feature>
<feature type="non-terminal residue" evidence="2">
    <location>
        <position position="83"/>
    </location>
</feature>
<gene>
    <name evidence="2" type="ORF">PBRASI_LOCUS8159</name>
</gene>